<proteinExistence type="predicted"/>
<evidence type="ECO:0000256" key="1">
    <source>
        <dbReference type="SAM" id="MobiDB-lite"/>
    </source>
</evidence>
<feature type="transmembrane region" description="Helical" evidence="2">
    <location>
        <begin position="33"/>
        <end position="50"/>
    </location>
</feature>
<keyword evidence="2" id="KW-0812">Transmembrane</keyword>
<dbReference type="AlphaFoldDB" id="A0A7V8EEQ8"/>
<sequence length="83" mass="9436">MKPNKIKAAAYTINSFVLGLTGGWIIPVDWNKSLSIITAVILLVMFLSDLKASYKKAKPKGKANKEGSKRRKPPRRRKRKKRK</sequence>
<gene>
    <name evidence="3" type="ORF">GN299_18375</name>
</gene>
<feature type="region of interest" description="Disordered" evidence="1">
    <location>
        <begin position="55"/>
        <end position="83"/>
    </location>
</feature>
<dbReference type="EMBL" id="WOWR01000026">
    <property type="protein sequence ID" value="KAF0253401.1"/>
    <property type="molecule type" value="Genomic_DNA"/>
</dbReference>
<accession>A0A7V8EEQ8</accession>
<comment type="caution">
    <text evidence="3">The sequence shown here is derived from an EMBL/GenBank/DDBJ whole genome shotgun (WGS) entry which is preliminary data.</text>
</comment>
<organism evidence="3 4">
    <name type="scientific">Pseudomonas putida</name>
    <name type="common">Arthrobacter siderocapsulatus</name>
    <dbReference type="NCBI Taxonomy" id="303"/>
    <lineage>
        <taxon>Bacteria</taxon>
        <taxon>Pseudomonadati</taxon>
        <taxon>Pseudomonadota</taxon>
        <taxon>Gammaproteobacteria</taxon>
        <taxon>Pseudomonadales</taxon>
        <taxon>Pseudomonadaceae</taxon>
        <taxon>Pseudomonas</taxon>
    </lineage>
</organism>
<protein>
    <submittedName>
        <fullName evidence="3">Uncharacterized protein</fullName>
    </submittedName>
</protein>
<keyword evidence="2" id="KW-0472">Membrane</keyword>
<name>A0A7V8EEQ8_PSEPU</name>
<reference evidence="3 4" key="1">
    <citation type="submission" date="2019-12" db="EMBL/GenBank/DDBJ databases">
        <authorList>
            <person name="Woiski C."/>
        </authorList>
    </citation>
    <scope>NUCLEOTIDE SEQUENCE [LARGE SCALE GENOMIC DNA]</scope>
    <source>
        <strain evidence="3 4">BOE100</strain>
    </source>
</reference>
<evidence type="ECO:0000256" key="2">
    <source>
        <dbReference type="SAM" id="Phobius"/>
    </source>
</evidence>
<dbReference type="Proteomes" id="UP000442695">
    <property type="component" value="Unassembled WGS sequence"/>
</dbReference>
<feature type="transmembrane region" description="Helical" evidence="2">
    <location>
        <begin position="9"/>
        <end position="27"/>
    </location>
</feature>
<evidence type="ECO:0000313" key="3">
    <source>
        <dbReference type="EMBL" id="KAF0253401.1"/>
    </source>
</evidence>
<evidence type="ECO:0000313" key="4">
    <source>
        <dbReference type="Proteomes" id="UP000442695"/>
    </source>
</evidence>
<keyword evidence="2" id="KW-1133">Transmembrane helix</keyword>
<dbReference type="RefSeq" id="WP_156859337.1">
    <property type="nucleotide sequence ID" value="NZ_WOWR01000026.1"/>
</dbReference>